<comment type="caution">
    <text evidence="1">The sequence shown here is derived from an EMBL/GenBank/DDBJ whole genome shotgun (WGS) entry which is preliminary data.</text>
</comment>
<dbReference type="EMBL" id="MJLX01000110">
    <property type="protein sequence ID" value="RLM16368.1"/>
    <property type="molecule type" value="Genomic_DNA"/>
</dbReference>
<dbReference type="KEGG" id="bgj:AWC36_21490"/>
<evidence type="ECO:0000313" key="2">
    <source>
        <dbReference type="Proteomes" id="UP000285972"/>
    </source>
</evidence>
<evidence type="ECO:0000313" key="1">
    <source>
        <dbReference type="EMBL" id="RLM16368.1"/>
    </source>
</evidence>
<accession>A0AAE8EKF1</accession>
<dbReference type="AlphaFoldDB" id="A0AAE8EKF1"/>
<proteinExistence type="predicted"/>
<name>A0AAE8EKF1_9GAMM</name>
<reference evidence="1 2" key="1">
    <citation type="submission" date="2016-09" db="EMBL/GenBank/DDBJ databases">
        <authorList>
            <person name="Doonan J."/>
            <person name="Pachebat J.A."/>
            <person name="Golyshin P.N."/>
            <person name="Denman S."/>
            <person name="Mcdonald J.E."/>
        </authorList>
    </citation>
    <scope>NUCLEOTIDE SEQUENCE [LARGE SCALE GENOMIC DNA]</scope>
    <source>
        <strain evidence="1 2">FRB141</strain>
    </source>
</reference>
<sequence>MDLLAPFDGNAESVGDAIVGNNSHFFIIEFKRTLSKFSSEYVKYKNGKEGYEAAKSSLVDKEGFKYHYAIGGEYDKIAKKLTINIRKYFDIHNEIKLNPCEIFSDGMSADELNEYTELFTKCKKSGDDADNSDSAGSGGLNHSFVLAVDINKKTAIIPIDYYIKHKLENKNVKEHKIENKRNFRPK</sequence>
<dbReference type="Proteomes" id="UP000285972">
    <property type="component" value="Unassembled WGS sequence"/>
</dbReference>
<organism evidence="1 2">
    <name type="scientific">Brenneria goodwinii</name>
    <dbReference type="NCBI Taxonomy" id="1109412"/>
    <lineage>
        <taxon>Bacteria</taxon>
        <taxon>Pseudomonadati</taxon>
        <taxon>Pseudomonadota</taxon>
        <taxon>Gammaproteobacteria</taxon>
        <taxon>Enterobacterales</taxon>
        <taxon>Pectobacteriaceae</taxon>
        <taxon>Brenneria</taxon>
    </lineage>
</organism>
<protein>
    <submittedName>
        <fullName evidence="1">Uncharacterized protein</fullName>
    </submittedName>
</protein>
<gene>
    <name evidence="1" type="ORF">BIY26_22425</name>
</gene>
<dbReference type="RefSeq" id="WP_095835449.1">
    <property type="nucleotide sequence ID" value="NZ_MJLX01000110.1"/>
</dbReference>